<reference evidence="2 3" key="1">
    <citation type="submission" date="2019-09" db="EMBL/GenBank/DDBJ databases">
        <authorList>
            <person name="Li Y."/>
        </authorList>
    </citation>
    <scope>NUCLEOTIDE SEQUENCE [LARGE SCALE GENOMIC DNA]</scope>
    <source>
        <strain evidence="2 3">L3-3HA</strain>
    </source>
</reference>
<dbReference type="OrthoDB" id="9780765at2"/>
<keyword evidence="3" id="KW-1185">Reference proteome</keyword>
<dbReference type="PANTHER" id="PTHR43689:SF8">
    <property type="entry name" value="ALPHA_BETA-HYDROLASES SUPERFAMILY PROTEIN"/>
    <property type="match status" value="1"/>
</dbReference>
<evidence type="ECO:0000313" key="2">
    <source>
        <dbReference type="EMBL" id="KAA8998845.1"/>
    </source>
</evidence>
<dbReference type="InterPro" id="IPR029058">
    <property type="entry name" value="AB_hydrolase_fold"/>
</dbReference>
<proteinExistence type="predicted"/>
<dbReference type="AlphaFoldDB" id="A0A5J5FXN7"/>
<dbReference type="GO" id="GO:0016787">
    <property type="term" value="F:hydrolase activity"/>
    <property type="evidence" value="ECO:0007669"/>
    <property type="project" value="UniProtKB-KW"/>
</dbReference>
<keyword evidence="2" id="KW-0378">Hydrolase</keyword>
<dbReference type="InterPro" id="IPR000073">
    <property type="entry name" value="AB_hydrolase_1"/>
</dbReference>
<name>A0A5J5FXN7_9GAMM</name>
<accession>A0A5J5FXN7</accession>
<organism evidence="2 3">
    <name type="scientific">Affinibrenneria salicis</name>
    <dbReference type="NCBI Taxonomy" id="2590031"/>
    <lineage>
        <taxon>Bacteria</taxon>
        <taxon>Pseudomonadati</taxon>
        <taxon>Pseudomonadota</taxon>
        <taxon>Gammaproteobacteria</taxon>
        <taxon>Enterobacterales</taxon>
        <taxon>Pectobacteriaceae</taxon>
        <taxon>Affinibrenneria</taxon>
    </lineage>
</organism>
<evidence type="ECO:0000259" key="1">
    <source>
        <dbReference type="Pfam" id="PF12697"/>
    </source>
</evidence>
<dbReference type="Gene3D" id="3.40.50.1820">
    <property type="entry name" value="alpha/beta hydrolase"/>
    <property type="match status" value="1"/>
</dbReference>
<feature type="domain" description="AB hydrolase-1" evidence="1">
    <location>
        <begin position="26"/>
        <end position="264"/>
    </location>
</feature>
<dbReference type="Pfam" id="PF12697">
    <property type="entry name" value="Abhydrolase_6"/>
    <property type="match status" value="1"/>
</dbReference>
<dbReference type="RefSeq" id="WP_150435644.1">
    <property type="nucleotide sequence ID" value="NZ_VYKJ01000007.1"/>
</dbReference>
<dbReference type="PANTHER" id="PTHR43689">
    <property type="entry name" value="HYDROLASE"/>
    <property type="match status" value="1"/>
</dbReference>
<gene>
    <name evidence="2" type="ORF">FJU30_14220</name>
</gene>
<protein>
    <submittedName>
        <fullName evidence="2">Alpha/beta hydrolase</fullName>
    </submittedName>
</protein>
<dbReference type="SUPFAM" id="SSF53474">
    <property type="entry name" value="alpha/beta-Hydrolases"/>
    <property type="match status" value="1"/>
</dbReference>
<comment type="caution">
    <text evidence="2">The sequence shown here is derived from an EMBL/GenBank/DDBJ whole genome shotgun (WGS) entry which is preliminary data.</text>
</comment>
<sequence length="273" mass="30824">MLELKQNFIFEQQRVAWGCMGQGPALVLIHGTPFSSQVWRRIAPLLTPYWTVYYYDMPGYGQSQKFSGQQVSLGVQDRLLAQLFQAWGLTRPDVLCHDFGGATALRGYFLQGLRYASLTIFDAVALAPWGSPFVAHVKKHQQAFSGLPEYAHNALLKAYLQGAVYRPLSEEALCIYMSPWQGDTGQAAFYRQISQMEQRFTDEIEPALAPLDCPVHVLWGEHDQWIPPAIGERLARLISRRPLTRIKHAGHLVQEDAPEAIVQAMLGMRLNAR</sequence>
<dbReference type="EMBL" id="VYKJ01000007">
    <property type="protein sequence ID" value="KAA8998845.1"/>
    <property type="molecule type" value="Genomic_DNA"/>
</dbReference>
<dbReference type="Proteomes" id="UP000335415">
    <property type="component" value="Unassembled WGS sequence"/>
</dbReference>
<evidence type="ECO:0000313" key="3">
    <source>
        <dbReference type="Proteomes" id="UP000335415"/>
    </source>
</evidence>